<organism evidence="1 2">
    <name type="scientific">Akkermansia glycaniphila</name>
    <dbReference type="NCBI Taxonomy" id="1679444"/>
    <lineage>
        <taxon>Bacteria</taxon>
        <taxon>Pseudomonadati</taxon>
        <taxon>Verrucomicrobiota</taxon>
        <taxon>Verrucomicrobiia</taxon>
        <taxon>Verrucomicrobiales</taxon>
        <taxon>Akkermansiaceae</taxon>
        <taxon>Akkermansia</taxon>
    </lineage>
</organism>
<protein>
    <submittedName>
        <fullName evidence="1">Uncharacterized protein</fullName>
    </submittedName>
</protein>
<name>A0A1H6M765_9BACT</name>
<dbReference type="KEGG" id="agl:PYTT_1979"/>
<dbReference type="Proteomes" id="UP000176204">
    <property type="component" value="Chromosome I"/>
</dbReference>
<reference evidence="2" key="1">
    <citation type="submission" date="2016-09" db="EMBL/GenBank/DDBJ databases">
        <authorList>
            <person name="Koehorst J."/>
        </authorList>
    </citation>
    <scope>NUCLEOTIDE SEQUENCE [LARGE SCALE GENOMIC DNA]</scope>
</reference>
<dbReference type="EMBL" id="LT629973">
    <property type="protein sequence ID" value="SEH94722.1"/>
    <property type="molecule type" value="Genomic_DNA"/>
</dbReference>
<proteinExistence type="predicted"/>
<gene>
    <name evidence="1" type="ORF">PYTT_1979</name>
</gene>
<sequence>MHHLVLLLAGTTYRRVDRTVRTNLDNHLEHAAQQLRPMRKTTLSLCETEWKQLILTELPILENARDGLFQPACSGRRAKKHATTKGVKILLGNNRIPAYGHLIT</sequence>
<accession>A0A1H6M765</accession>
<dbReference type="AlphaFoldDB" id="A0A1H6M765"/>
<keyword evidence="2" id="KW-1185">Reference proteome</keyword>
<evidence type="ECO:0000313" key="1">
    <source>
        <dbReference type="EMBL" id="SEH94722.1"/>
    </source>
</evidence>
<evidence type="ECO:0000313" key="2">
    <source>
        <dbReference type="Proteomes" id="UP000176204"/>
    </source>
</evidence>